<keyword evidence="2" id="KW-1185">Reference proteome</keyword>
<evidence type="ECO:0000313" key="2">
    <source>
        <dbReference type="Proteomes" id="UP000606003"/>
    </source>
</evidence>
<dbReference type="EMBL" id="JACXAC010000001">
    <property type="protein sequence ID" value="MBD2720804.1"/>
    <property type="molecule type" value="Genomic_DNA"/>
</dbReference>
<name>A0ABR8JSZ0_9BACT</name>
<sequence>MLTSSAFLGFFGRIVDPLMKLFMKRYNQPKLYMKVVFKEKYIKAESKYYNPPCDYTLYREYEVTVRNNSEHNAYLIMIRAPKEVGVHSINPPREYHQPLLVHEEFIYRHQLRKPFYGTQEEAEVALKKWVPNNMRLEYENVSGQSFFTEFVFGRGMETQNQFGAFKNKIKNQ</sequence>
<accession>A0ABR8JSZ0</accession>
<evidence type="ECO:0000313" key="1">
    <source>
        <dbReference type="EMBL" id="MBD2720804.1"/>
    </source>
</evidence>
<gene>
    <name evidence="1" type="ORF">IC234_01585</name>
</gene>
<organism evidence="1 2">
    <name type="scientific">Hymenobacter armeniacus</name>
    <dbReference type="NCBI Taxonomy" id="2771358"/>
    <lineage>
        <taxon>Bacteria</taxon>
        <taxon>Pseudomonadati</taxon>
        <taxon>Bacteroidota</taxon>
        <taxon>Cytophagia</taxon>
        <taxon>Cytophagales</taxon>
        <taxon>Hymenobacteraceae</taxon>
        <taxon>Hymenobacter</taxon>
    </lineage>
</organism>
<proteinExistence type="predicted"/>
<reference evidence="1 2" key="1">
    <citation type="submission" date="2020-09" db="EMBL/GenBank/DDBJ databases">
        <authorList>
            <person name="Kim M.K."/>
        </authorList>
    </citation>
    <scope>NUCLEOTIDE SEQUENCE [LARGE SCALE GENOMIC DNA]</scope>
    <source>
        <strain evidence="1 2">BT189</strain>
    </source>
</reference>
<protein>
    <submittedName>
        <fullName evidence="1">Uncharacterized protein</fullName>
    </submittedName>
</protein>
<dbReference type="Proteomes" id="UP000606003">
    <property type="component" value="Unassembled WGS sequence"/>
</dbReference>
<dbReference type="RefSeq" id="WP_190922083.1">
    <property type="nucleotide sequence ID" value="NZ_JACXAC010000001.1"/>
</dbReference>
<comment type="caution">
    <text evidence="1">The sequence shown here is derived from an EMBL/GenBank/DDBJ whole genome shotgun (WGS) entry which is preliminary data.</text>
</comment>